<evidence type="ECO:0000313" key="3">
    <source>
        <dbReference type="EMBL" id="KAF7179595.1"/>
    </source>
</evidence>
<proteinExistence type="predicted"/>
<dbReference type="AlphaFoldDB" id="A0A8H6QTW8"/>
<sequence length="110" mass="12404">MSRGSRVALEERKMRARAKRSASRSGIPVVRKGSPTVRRLRFPVLGAHTTTSTPRWSARLPLGYGSWRPKASKGYKRQETETGELSAAMRGERIREGWITYIGNTMSWSP</sequence>
<protein>
    <submittedName>
        <fullName evidence="3">Uncharacterized protein</fullName>
    </submittedName>
</protein>
<dbReference type="EMBL" id="JACBAG010001858">
    <property type="protein sequence ID" value="KAF7179595.1"/>
    <property type="molecule type" value="Genomic_DNA"/>
</dbReference>
<comment type="caution">
    <text evidence="3">The sequence shown here is derived from an EMBL/GenBank/DDBJ whole genome shotgun (WGS) entry which is preliminary data.</text>
</comment>
<dbReference type="EMBL" id="JACBAE010001228">
    <property type="protein sequence ID" value="KAF7169958.1"/>
    <property type="molecule type" value="Genomic_DNA"/>
</dbReference>
<name>A0A8H6QTW8_9EURO</name>
<gene>
    <name evidence="2" type="ORF">CNMCM5623_002482</name>
    <name evidence="3" type="ORF">CNMCM7691_008643</name>
</gene>
<organism evidence="3 4">
    <name type="scientific">Aspergillus felis</name>
    <dbReference type="NCBI Taxonomy" id="1287682"/>
    <lineage>
        <taxon>Eukaryota</taxon>
        <taxon>Fungi</taxon>
        <taxon>Dikarya</taxon>
        <taxon>Ascomycota</taxon>
        <taxon>Pezizomycotina</taxon>
        <taxon>Eurotiomycetes</taxon>
        <taxon>Eurotiomycetidae</taxon>
        <taxon>Eurotiales</taxon>
        <taxon>Aspergillaceae</taxon>
        <taxon>Aspergillus</taxon>
        <taxon>Aspergillus subgen. Fumigati</taxon>
    </lineage>
</organism>
<reference evidence="3" key="1">
    <citation type="submission" date="2020-06" db="EMBL/GenBank/DDBJ databases">
        <title>Draft genome sequences of strains closely related to Aspergillus parafelis and Aspergillus hiratsukae.</title>
        <authorList>
            <person name="Dos Santos R.A.C."/>
            <person name="Rivero-Menendez O."/>
            <person name="Steenwyk J.L."/>
            <person name="Mead M.E."/>
            <person name="Goldman G.H."/>
            <person name="Alastruey-Izquierdo A."/>
            <person name="Rokas A."/>
        </authorList>
    </citation>
    <scope>NUCLEOTIDE SEQUENCE</scope>
    <source>
        <strain evidence="2">CNM-CM5623</strain>
        <strain evidence="3">CNM-CM7691</strain>
    </source>
</reference>
<accession>A0A8H6QTW8</accession>
<keyword evidence="4" id="KW-1185">Reference proteome</keyword>
<evidence type="ECO:0000256" key="1">
    <source>
        <dbReference type="SAM" id="MobiDB-lite"/>
    </source>
</evidence>
<dbReference type="Proteomes" id="UP000654922">
    <property type="component" value="Unassembled WGS sequence"/>
</dbReference>
<evidence type="ECO:0000313" key="4">
    <source>
        <dbReference type="Proteomes" id="UP000641853"/>
    </source>
</evidence>
<feature type="region of interest" description="Disordered" evidence="1">
    <location>
        <begin position="1"/>
        <end position="30"/>
    </location>
</feature>
<dbReference type="Proteomes" id="UP000641853">
    <property type="component" value="Unassembled WGS sequence"/>
</dbReference>
<evidence type="ECO:0000313" key="2">
    <source>
        <dbReference type="EMBL" id="KAF7169958.1"/>
    </source>
</evidence>